<dbReference type="AlphaFoldDB" id="A0A1T4MB60"/>
<evidence type="ECO:0000256" key="1">
    <source>
        <dbReference type="ARBA" id="ARBA00010645"/>
    </source>
</evidence>
<dbReference type="Pfam" id="PF03658">
    <property type="entry name" value="Ub-RnfH"/>
    <property type="match status" value="1"/>
</dbReference>
<dbReference type="PANTHER" id="PTHR37483:SF1">
    <property type="entry name" value="UPF0125 PROTEIN RATB"/>
    <property type="match status" value="1"/>
</dbReference>
<dbReference type="SUPFAM" id="SSF54285">
    <property type="entry name" value="MoaD/ThiS"/>
    <property type="match status" value="1"/>
</dbReference>
<dbReference type="Gene3D" id="3.10.20.280">
    <property type="entry name" value="RnfH-like"/>
    <property type="match status" value="1"/>
</dbReference>
<comment type="similarity">
    <text evidence="1 2">Belongs to the UPF0125 (RnfH) family.</text>
</comment>
<evidence type="ECO:0000313" key="3">
    <source>
        <dbReference type="EMBL" id="SJZ64233.1"/>
    </source>
</evidence>
<dbReference type="InterPro" id="IPR016155">
    <property type="entry name" value="Mopterin_synth/thiamin_S_b"/>
</dbReference>
<name>A0A1T4MB60_9GAMM</name>
<accession>A0A1T4MB60</accession>
<dbReference type="EMBL" id="FUXP01000001">
    <property type="protein sequence ID" value="SJZ64233.1"/>
    <property type="molecule type" value="Genomic_DNA"/>
</dbReference>
<keyword evidence="4" id="KW-1185">Reference proteome</keyword>
<sequence>MKVTLIRAWPRRFESVEVELPQGACVEDALHAAGWMDPVGRWAVFGEVVDVRTPLGDGDRIELLRPLQVDPKESRRRRAARRQP</sequence>
<evidence type="ECO:0000313" key="4">
    <source>
        <dbReference type="Proteomes" id="UP000190061"/>
    </source>
</evidence>
<dbReference type="InterPro" id="IPR037021">
    <property type="entry name" value="RnfH_sf"/>
</dbReference>
<evidence type="ECO:0000256" key="2">
    <source>
        <dbReference type="HAMAP-Rule" id="MF_00460"/>
    </source>
</evidence>
<protein>
    <recommendedName>
        <fullName evidence="2">UPF0125 protein SAMN02745674_00357</fullName>
    </recommendedName>
</protein>
<gene>
    <name evidence="3" type="ORF">SAMN02745674_00357</name>
</gene>
<dbReference type="Proteomes" id="UP000190061">
    <property type="component" value="Unassembled WGS sequence"/>
</dbReference>
<dbReference type="STRING" id="1122188.SAMN02745674_00357"/>
<dbReference type="OrthoDB" id="9796575at2"/>
<organism evidence="3 4">
    <name type="scientific">Lysobacter spongiicola DSM 21749</name>
    <dbReference type="NCBI Taxonomy" id="1122188"/>
    <lineage>
        <taxon>Bacteria</taxon>
        <taxon>Pseudomonadati</taxon>
        <taxon>Pseudomonadota</taxon>
        <taxon>Gammaproteobacteria</taxon>
        <taxon>Lysobacterales</taxon>
        <taxon>Lysobacteraceae</taxon>
        <taxon>Novilysobacter</taxon>
    </lineage>
</organism>
<dbReference type="InterPro" id="IPR005346">
    <property type="entry name" value="RnfH"/>
</dbReference>
<dbReference type="RefSeq" id="WP_078756975.1">
    <property type="nucleotide sequence ID" value="NZ_FUXP01000001.1"/>
</dbReference>
<reference evidence="3 4" key="1">
    <citation type="submission" date="2017-02" db="EMBL/GenBank/DDBJ databases">
        <authorList>
            <person name="Peterson S.W."/>
        </authorList>
    </citation>
    <scope>NUCLEOTIDE SEQUENCE [LARGE SCALE GENOMIC DNA]</scope>
    <source>
        <strain evidence="3 4">DSM 21749</strain>
    </source>
</reference>
<dbReference type="HAMAP" id="MF_00460">
    <property type="entry name" value="UPF0125_RnfH"/>
    <property type="match status" value="1"/>
</dbReference>
<dbReference type="PANTHER" id="PTHR37483">
    <property type="entry name" value="UPF0125 PROTEIN RATB"/>
    <property type="match status" value="1"/>
</dbReference>
<proteinExistence type="inferred from homology"/>